<dbReference type="InterPro" id="IPR039104">
    <property type="entry name" value="6PGL"/>
</dbReference>
<dbReference type="GO" id="GO:0006098">
    <property type="term" value="P:pentose-phosphate shunt"/>
    <property type="evidence" value="ECO:0007669"/>
    <property type="project" value="UniProtKB-UniPathway"/>
</dbReference>
<feature type="domain" description="Glucosamine/galactosamine-6-phosphate isomerase" evidence="8">
    <location>
        <begin position="9"/>
        <end position="207"/>
    </location>
</feature>
<dbReference type="GO" id="GO:0005975">
    <property type="term" value="P:carbohydrate metabolic process"/>
    <property type="evidence" value="ECO:0007669"/>
    <property type="project" value="UniProtKB-UniRule"/>
</dbReference>
<evidence type="ECO:0000256" key="3">
    <source>
        <dbReference type="ARBA" id="ARBA00004961"/>
    </source>
</evidence>
<evidence type="ECO:0000256" key="4">
    <source>
        <dbReference type="ARBA" id="ARBA00010662"/>
    </source>
</evidence>
<gene>
    <name evidence="7" type="primary">pgl</name>
    <name evidence="9" type="ORF">BCF55_1752</name>
</gene>
<dbReference type="Gene3D" id="3.40.50.1360">
    <property type="match status" value="1"/>
</dbReference>
<evidence type="ECO:0000256" key="5">
    <source>
        <dbReference type="ARBA" id="ARBA00013198"/>
    </source>
</evidence>
<keyword evidence="7" id="KW-0378">Hydrolase</keyword>
<dbReference type="PANTHER" id="PTHR11054:SF0">
    <property type="entry name" value="6-PHOSPHOGLUCONOLACTONASE"/>
    <property type="match status" value="1"/>
</dbReference>
<dbReference type="PROSITE" id="PS01161">
    <property type="entry name" value="GLC_GALNAC_ISOMERASE"/>
    <property type="match status" value="1"/>
</dbReference>
<comment type="catalytic activity">
    <reaction evidence="1 7">
        <text>6-phospho-D-glucono-1,5-lactone + H2O = 6-phospho-D-gluconate + H(+)</text>
        <dbReference type="Rhea" id="RHEA:12556"/>
        <dbReference type="ChEBI" id="CHEBI:15377"/>
        <dbReference type="ChEBI" id="CHEBI:15378"/>
        <dbReference type="ChEBI" id="CHEBI:57955"/>
        <dbReference type="ChEBI" id="CHEBI:58759"/>
        <dbReference type="EC" id="3.1.1.31"/>
    </reaction>
</comment>
<evidence type="ECO:0000259" key="8">
    <source>
        <dbReference type="Pfam" id="PF01182"/>
    </source>
</evidence>
<proteinExistence type="inferred from homology"/>
<dbReference type="UniPathway" id="UPA00115">
    <property type="reaction ID" value="UER00409"/>
</dbReference>
<dbReference type="CDD" id="cd01400">
    <property type="entry name" value="6PGL"/>
    <property type="match status" value="1"/>
</dbReference>
<name>A0A497XTG0_9AQUI</name>
<dbReference type="EC" id="3.1.1.31" evidence="5 7"/>
<dbReference type="GO" id="GO:0017057">
    <property type="term" value="F:6-phosphogluconolactonase activity"/>
    <property type="evidence" value="ECO:0007669"/>
    <property type="project" value="UniProtKB-UniRule"/>
</dbReference>
<comment type="function">
    <text evidence="2 7">Hydrolysis of 6-phosphogluconolactone to 6-phosphogluconate.</text>
</comment>
<sequence>MYKFVTGRDQEEVSEKLARFLADNATQVITDKGVAKLGLAGGSSPKRAYELFSDIFNLWERTLIFPTDERYVPSEDRRSNYRMLRETLGERAKIYRVKTELPLRKACEDFNRALGMAGALDLVLLGLGADGHTASLFPCVPCEPCGENACTSRSPDGLERVSMSLGYINSCKKVAFIVVGEKKRRALEGLLKGEDIPAVRVKGEEDTLIFTDLLQEARSELQSKRSKH</sequence>
<dbReference type="InterPro" id="IPR037171">
    <property type="entry name" value="NagB/RpiA_transferase-like"/>
</dbReference>
<evidence type="ECO:0000313" key="9">
    <source>
        <dbReference type="EMBL" id="RLJ71450.1"/>
    </source>
</evidence>
<keyword evidence="10" id="KW-1185">Reference proteome</keyword>
<dbReference type="Pfam" id="PF01182">
    <property type="entry name" value="Glucosamine_iso"/>
    <property type="match status" value="1"/>
</dbReference>
<dbReference type="AlphaFoldDB" id="A0A497XTG0"/>
<reference evidence="9 10" key="1">
    <citation type="submission" date="2018-10" db="EMBL/GenBank/DDBJ databases">
        <title>Genomic Encyclopedia of Archaeal and Bacterial Type Strains, Phase II (KMG-II): from individual species to whole genera.</title>
        <authorList>
            <person name="Goeker M."/>
        </authorList>
    </citation>
    <scope>NUCLEOTIDE SEQUENCE [LARGE SCALE GENOMIC DNA]</scope>
    <source>
        <strain evidence="9 10">DSM 16510</strain>
    </source>
</reference>
<dbReference type="InterPro" id="IPR005900">
    <property type="entry name" value="6-phosphogluconolactonase_DevB"/>
</dbReference>
<dbReference type="EMBL" id="RCCJ01000001">
    <property type="protein sequence ID" value="RLJ71450.1"/>
    <property type="molecule type" value="Genomic_DNA"/>
</dbReference>
<accession>A0A497XTG0</accession>
<dbReference type="NCBIfam" id="TIGR01198">
    <property type="entry name" value="pgl"/>
    <property type="match status" value="1"/>
</dbReference>
<protein>
    <recommendedName>
        <fullName evidence="6 7">6-phosphogluconolactonase</fullName>
        <shortName evidence="7">6PGL</shortName>
        <ecNumber evidence="5 7">3.1.1.31</ecNumber>
    </recommendedName>
</protein>
<comment type="caution">
    <text evidence="9">The sequence shown here is derived from an EMBL/GenBank/DDBJ whole genome shotgun (WGS) entry which is preliminary data.</text>
</comment>
<organism evidence="9 10">
    <name type="scientific">Hydrogenivirga caldilitoris</name>
    <dbReference type="NCBI Taxonomy" id="246264"/>
    <lineage>
        <taxon>Bacteria</taxon>
        <taxon>Pseudomonadati</taxon>
        <taxon>Aquificota</taxon>
        <taxon>Aquificia</taxon>
        <taxon>Aquificales</taxon>
        <taxon>Aquificaceae</taxon>
        <taxon>Hydrogenivirga</taxon>
    </lineage>
</organism>
<dbReference type="Proteomes" id="UP000267841">
    <property type="component" value="Unassembled WGS sequence"/>
</dbReference>
<comment type="pathway">
    <text evidence="3 7">Carbohydrate degradation; pentose phosphate pathway; D-ribulose 5-phosphate from D-glucose 6-phosphate (oxidative stage): step 2/3.</text>
</comment>
<dbReference type="GO" id="GO:0004342">
    <property type="term" value="F:glucosamine-6-phosphate deaminase activity"/>
    <property type="evidence" value="ECO:0007669"/>
    <property type="project" value="InterPro"/>
</dbReference>
<evidence type="ECO:0000256" key="6">
    <source>
        <dbReference type="ARBA" id="ARBA00020337"/>
    </source>
</evidence>
<dbReference type="InterPro" id="IPR018321">
    <property type="entry name" value="Glucosamine6P_isomerase_CS"/>
</dbReference>
<comment type="similarity">
    <text evidence="4 7">Belongs to the glucosamine/galactosamine-6-phosphate isomerase family. 6-phosphogluconolactonase subfamily.</text>
</comment>
<evidence type="ECO:0000256" key="7">
    <source>
        <dbReference type="RuleBase" id="RU365095"/>
    </source>
</evidence>
<dbReference type="SUPFAM" id="SSF100950">
    <property type="entry name" value="NagB/RpiA/CoA transferase-like"/>
    <property type="match status" value="1"/>
</dbReference>
<evidence type="ECO:0000256" key="1">
    <source>
        <dbReference type="ARBA" id="ARBA00000832"/>
    </source>
</evidence>
<dbReference type="PANTHER" id="PTHR11054">
    <property type="entry name" value="6-PHOSPHOGLUCONOLACTONASE"/>
    <property type="match status" value="1"/>
</dbReference>
<evidence type="ECO:0000313" key="10">
    <source>
        <dbReference type="Proteomes" id="UP000267841"/>
    </source>
</evidence>
<dbReference type="InterPro" id="IPR006148">
    <property type="entry name" value="Glc/Gal-6P_isomerase"/>
</dbReference>
<dbReference type="GO" id="GO:0006044">
    <property type="term" value="P:N-acetylglucosamine metabolic process"/>
    <property type="evidence" value="ECO:0007669"/>
    <property type="project" value="InterPro"/>
</dbReference>
<dbReference type="RefSeq" id="WP_170144780.1">
    <property type="nucleotide sequence ID" value="NZ_RCCJ01000001.1"/>
</dbReference>
<evidence type="ECO:0000256" key="2">
    <source>
        <dbReference type="ARBA" id="ARBA00002681"/>
    </source>
</evidence>